<dbReference type="STRING" id="1392247.A0A3N4K9M2"/>
<feature type="signal peptide" evidence="10">
    <location>
        <begin position="1"/>
        <end position="20"/>
    </location>
</feature>
<evidence type="ECO:0000256" key="8">
    <source>
        <dbReference type="PIRSR" id="PIRSR611150-1"/>
    </source>
</evidence>
<dbReference type="PANTHER" id="PTHR48250">
    <property type="entry name" value="CUTINASE 2-RELATED"/>
    <property type="match status" value="1"/>
</dbReference>
<dbReference type="OrthoDB" id="2975078at2759"/>
<comment type="catalytic activity">
    <reaction evidence="7">
        <text>cutin + H2O = cutin monomers.</text>
        <dbReference type="EC" id="3.1.1.74"/>
    </reaction>
</comment>
<feature type="disulfide bond" evidence="9">
    <location>
        <begin position="75"/>
        <end position="152"/>
    </location>
</feature>
<feature type="active site" evidence="8">
    <location>
        <position position="215"/>
    </location>
</feature>
<gene>
    <name evidence="11" type="ORF">P167DRAFT_530208</name>
</gene>
<organism evidence="11 12">
    <name type="scientific">Morchella conica CCBAS932</name>
    <dbReference type="NCBI Taxonomy" id="1392247"/>
    <lineage>
        <taxon>Eukaryota</taxon>
        <taxon>Fungi</taxon>
        <taxon>Dikarya</taxon>
        <taxon>Ascomycota</taxon>
        <taxon>Pezizomycotina</taxon>
        <taxon>Pezizomycetes</taxon>
        <taxon>Pezizales</taxon>
        <taxon>Morchellaceae</taxon>
        <taxon>Morchella</taxon>
    </lineage>
</organism>
<evidence type="ECO:0000256" key="2">
    <source>
        <dbReference type="ARBA" id="ARBA00013095"/>
    </source>
</evidence>
<evidence type="ECO:0000256" key="1">
    <source>
        <dbReference type="ARBA" id="ARBA00007534"/>
    </source>
</evidence>
<keyword evidence="5" id="KW-0378">Hydrolase</keyword>
<dbReference type="PANTHER" id="PTHR48250:SF2">
    <property type="entry name" value="CUTINASE"/>
    <property type="match status" value="1"/>
</dbReference>
<dbReference type="InterPro" id="IPR000675">
    <property type="entry name" value="Cutinase/axe"/>
</dbReference>
<evidence type="ECO:0000256" key="6">
    <source>
        <dbReference type="ARBA" id="ARBA00023157"/>
    </source>
</evidence>
<dbReference type="EC" id="3.1.1.74" evidence="2"/>
<dbReference type="GO" id="GO:0005576">
    <property type="term" value="C:extracellular region"/>
    <property type="evidence" value="ECO:0007669"/>
    <property type="project" value="InterPro"/>
</dbReference>
<evidence type="ECO:0000256" key="10">
    <source>
        <dbReference type="SAM" id="SignalP"/>
    </source>
</evidence>
<name>A0A3N4K9M2_9PEZI</name>
<evidence type="ECO:0000313" key="12">
    <source>
        <dbReference type="Proteomes" id="UP000277580"/>
    </source>
</evidence>
<feature type="active site" description="Nucleophile" evidence="8">
    <location>
        <position position="163"/>
    </location>
</feature>
<dbReference type="GO" id="GO:0016052">
    <property type="term" value="P:carbohydrate catabolic process"/>
    <property type="evidence" value="ECO:0007669"/>
    <property type="project" value="TreeGrafter"/>
</dbReference>
<feature type="chain" id="PRO_5018062096" description="cutinase" evidence="10">
    <location>
        <begin position="21"/>
        <end position="246"/>
    </location>
</feature>
<dbReference type="InParanoid" id="A0A3N4K9M2"/>
<evidence type="ECO:0000256" key="7">
    <source>
        <dbReference type="ARBA" id="ARBA00034045"/>
    </source>
</evidence>
<dbReference type="Pfam" id="PF01083">
    <property type="entry name" value="Cutinase"/>
    <property type="match status" value="1"/>
</dbReference>
<feature type="active site" description="Proton donor/acceptor" evidence="8">
    <location>
        <position position="228"/>
    </location>
</feature>
<keyword evidence="4 10" id="KW-0732">Signal</keyword>
<dbReference type="EMBL" id="ML119191">
    <property type="protein sequence ID" value="RPB07210.1"/>
    <property type="molecule type" value="Genomic_DNA"/>
</dbReference>
<dbReference type="InterPro" id="IPR029058">
    <property type="entry name" value="AB_hydrolase_fold"/>
</dbReference>
<proteinExistence type="inferred from homology"/>
<sequence>MLFGTATVFVSLLLPSLGFALPRPQIADDALATFAKRATPVESLAAGFAEIEASKTEVSIAAVESVRNDLIDGGCDDIIVIFARGTSGEGNVGAATSVGPIFFGNLSAVEPGKVIVQGVNDYPADVWGYLGGGSDDGAQYMAEMVRLASAQCPNSKVVLSGFSQGAQVTHKAGALIPSSLYSKVAAIVLFGDPNNGDAFPGALNNNVKTFCHDGDYICDGLPIITDQHGNYANDAPAAAAYVAARV</sequence>
<keyword evidence="3" id="KW-0719">Serine esterase</keyword>
<accession>A0A3N4K9M2</accession>
<evidence type="ECO:0000256" key="5">
    <source>
        <dbReference type="ARBA" id="ARBA00022801"/>
    </source>
</evidence>
<dbReference type="SUPFAM" id="SSF53474">
    <property type="entry name" value="alpha/beta-Hydrolases"/>
    <property type="match status" value="1"/>
</dbReference>
<evidence type="ECO:0000256" key="4">
    <source>
        <dbReference type="ARBA" id="ARBA00022729"/>
    </source>
</evidence>
<dbReference type="PRINTS" id="PR00129">
    <property type="entry name" value="CUTINASE"/>
</dbReference>
<keyword evidence="6 9" id="KW-1015">Disulfide bond</keyword>
<evidence type="ECO:0000256" key="3">
    <source>
        <dbReference type="ARBA" id="ARBA00022487"/>
    </source>
</evidence>
<dbReference type="Proteomes" id="UP000277580">
    <property type="component" value="Unassembled WGS sequence"/>
</dbReference>
<comment type="similarity">
    <text evidence="1">Belongs to the cutinase family.</text>
</comment>
<protein>
    <recommendedName>
        <fullName evidence="2">cutinase</fullName>
        <ecNumber evidence="2">3.1.1.74</ecNumber>
    </recommendedName>
</protein>
<keyword evidence="12" id="KW-1185">Reference proteome</keyword>
<reference evidence="11 12" key="1">
    <citation type="journal article" date="2018" name="Nat. Ecol. Evol.">
        <title>Pezizomycetes genomes reveal the molecular basis of ectomycorrhizal truffle lifestyle.</title>
        <authorList>
            <person name="Murat C."/>
            <person name="Payen T."/>
            <person name="Noel B."/>
            <person name="Kuo A."/>
            <person name="Morin E."/>
            <person name="Chen J."/>
            <person name="Kohler A."/>
            <person name="Krizsan K."/>
            <person name="Balestrini R."/>
            <person name="Da Silva C."/>
            <person name="Montanini B."/>
            <person name="Hainaut M."/>
            <person name="Levati E."/>
            <person name="Barry K.W."/>
            <person name="Belfiori B."/>
            <person name="Cichocki N."/>
            <person name="Clum A."/>
            <person name="Dockter R.B."/>
            <person name="Fauchery L."/>
            <person name="Guy J."/>
            <person name="Iotti M."/>
            <person name="Le Tacon F."/>
            <person name="Lindquist E.A."/>
            <person name="Lipzen A."/>
            <person name="Malagnac F."/>
            <person name="Mello A."/>
            <person name="Molinier V."/>
            <person name="Miyauchi S."/>
            <person name="Poulain J."/>
            <person name="Riccioni C."/>
            <person name="Rubini A."/>
            <person name="Sitrit Y."/>
            <person name="Splivallo R."/>
            <person name="Traeger S."/>
            <person name="Wang M."/>
            <person name="Zifcakova L."/>
            <person name="Wipf D."/>
            <person name="Zambonelli A."/>
            <person name="Paolocci F."/>
            <person name="Nowrousian M."/>
            <person name="Ottonello S."/>
            <person name="Baldrian P."/>
            <person name="Spatafora J.W."/>
            <person name="Henrissat B."/>
            <person name="Nagy L.G."/>
            <person name="Aury J.M."/>
            <person name="Wincker P."/>
            <person name="Grigoriev I.V."/>
            <person name="Bonfante P."/>
            <person name="Martin F.M."/>
        </authorList>
    </citation>
    <scope>NUCLEOTIDE SEQUENCE [LARGE SCALE GENOMIC DNA]</scope>
    <source>
        <strain evidence="11 12">CCBAS932</strain>
    </source>
</reference>
<evidence type="ECO:0000256" key="9">
    <source>
        <dbReference type="PIRSR" id="PIRSR611150-2"/>
    </source>
</evidence>
<dbReference type="Gene3D" id="3.40.50.1820">
    <property type="entry name" value="alpha/beta hydrolase"/>
    <property type="match status" value="1"/>
</dbReference>
<dbReference type="InterPro" id="IPR011150">
    <property type="entry name" value="Cutinase_monf"/>
</dbReference>
<dbReference type="SMART" id="SM01110">
    <property type="entry name" value="Cutinase"/>
    <property type="match status" value="1"/>
</dbReference>
<feature type="disulfide bond" evidence="9">
    <location>
        <begin position="211"/>
        <end position="218"/>
    </location>
</feature>
<evidence type="ECO:0000313" key="11">
    <source>
        <dbReference type="EMBL" id="RPB07210.1"/>
    </source>
</evidence>
<dbReference type="GO" id="GO:0050525">
    <property type="term" value="F:cutinase activity"/>
    <property type="evidence" value="ECO:0007669"/>
    <property type="project" value="UniProtKB-EC"/>
</dbReference>
<dbReference type="AlphaFoldDB" id="A0A3N4K9M2"/>